<comment type="caution">
    <text evidence="3">The sequence shown here is derived from an EMBL/GenBank/DDBJ whole genome shotgun (WGS) entry which is preliminary data.</text>
</comment>
<accession>A0ABV1L2H4</accession>
<dbReference type="InterPro" id="IPR011459">
    <property type="entry name" value="DUF1565"/>
</dbReference>
<dbReference type="InterPro" id="IPR005084">
    <property type="entry name" value="CBM6"/>
</dbReference>
<protein>
    <submittedName>
        <fullName evidence="3">Carbohydrate-binding protein</fullName>
    </submittedName>
</protein>
<evidence type="ECO:0000259" key="2">
    <source>
        <dbReference type="PROSITE" id="PS51175"/>
    </source>
</evidence>
<dbReference type="SUPFAM" id="SSF51126">
    <property type="entry name" value="Pectin lyase-like"/>
    <property type="match status" value="1"/>
</dbReference>
<dbReference type="EMBL" id="JASKHM010000022">
    <property type="protein sequence ID" value="MEQ4486538.1"/>
    <property type="molecule type" value="Genomic_DNA"/>
</dbReference>
<dbReference type="InterPro" id="IPR008979">
    <property type="entry name" value="Galactose-bd-like_sf"/>
</dbReference>
<gene>
    <name evidence="3" type="ORF">QJS35_29610</name>
</gene>
<keyword evidence="4" id="KW-1185">Reference proteome</keyword>
<dbReference type="PROSITE" id="PS51175">
    <property type="entry name" value="CBM6"/>
    <property type="match status" value="1"/>
</dbReference>
<evidence type="ECO:0000256" key="1">
    <source>
        <dbReference type="SAM" id="SignalP"/>
    </source>
</evidence>
<name>A0ABV1L2H4_9BACL</name>
<dbReference type="Gene3D" id="2.60.120.260">
    <property type="entry name" value="Galactose-binding domain-like"/>
    <property type="match status" value="2"/>
</dbReference>
<dbReference type="InterPro" id="IPR012334">
    <property type="entry name" value="Pectin_lyas_fold"/>
</dbReference>
<reference evidence="3 4" key="1">
    <citation type="journal article" date="2023" name="Genome Announc.">
        <title>Pan-Genome Analyses of the Genus Cohnella and Proposal of the Novel Species Cohnella silvisoli sp. nov., Isolated from Forest Soil.</title>
        <authorList>
            <person name="Wang C."/>
            <person name="Mao L."/>
            <person name="Bao G."/>
            <person name="Zhu H."/>
        </authorList>
    </citation>
    <scope>NUCLEOTIDE SEQUENCE [LARGE SCALE GENOMIC DNA]</scope>
    <source>
        <strain evidence="3 4">NL03-T5-1</strain>
    </source>
</reference>
<dbReference type="InterPro" id="IPR011050">
    <property type="entry name" value="Pectin_lyase_fold/virulence"/>
</dbReference>
<dbReference type="SUPFAM" id="SSF49785">
    <property type="entry name" value="Galactose-binding domain-like"/>
    <property type="match status" value="1"/>
</dbReference>
<evidence type="ECO:0000313" key="3">
    <source>
        <dbReference type="EMBL" id="MEQ4486538.1"/>
    </source>
</evidence>
<dbReference type="PANTHER" id="PTHR36453">
    <property type="entry name" value="SECRETED PROTEIN-RELATED"/>
    <property type="match status" value="1"/>
</dbReference>
<dbReference type="Pfam" id="PF03422">
    <property type="entry name" value="CBM_6"/>
    <property type="match status" value="1"/>
</dbReference>
<dbReference type="RefSeq" id="WP_232184562.1">
    <property type="nucleotide sequence ID" value="NZ_JAIOAP010000003.1"/>
</dbReference>
<dbReference type="Proteomes" id="UP001493487">
    <property type="component" value="Unassembled WGS sequence"/>
</dbReference>
<feature type="chain" id="PRO_5045178057" evidence="1">
    <location>
        <begin position="26"/>
        <end position="1366"/>
    </location>
</feature>
<sequence>MKRLFSLIMAFSILFSVFTVTGVRAAAGEDPIKLTVFDSRGEPGAYFPLGPGSNQGEYAVQFAAGTDRIYDVDIAKPGIYKLTEYIANPYSYFEGPGSPIVPVTSVQLGEDDAKKEVLRFNIGKTGSDASNSSGTLAPQVGGYIELEQGINVITLHHILAEVYFSYFTLEYIGASSPGDTTELYVSDSRGSDTNTGSEDSPFKTIGRAKQAVAGLVADMTADIVVNIEPGTYQLSKTETFSSNISGRNGHHVIFRGTGGFGETVISGGVKVEGWTKGAGNIWKAPVTGVDEVRNLYVNGLPAQRARSEYMYVNSENYMVEVGGGGPETIEEPSEIPAPITRKCYESLEEYSGCALFAQGDYGGQYYAVLGGGGKRNFNVDVPEYGAYKITAYVANPYSFYNGGGVIIPKMNVNINDRPVFEEDIPIGVTGTDEPSSYYTVKPQELGVIHLPKGMNKITIHEIYAEVFFTHFTLEYVGPYDPPVQTELKGFSVNSVDVPYISAPSDAEVVWPLVWTTHYIPLEDVFVDGGKTTFVTKSAYGTISALDLITPMPGRKFYIENARSLLDEPGEFYYSKSEGAVYYYPYEEENMNTAETFVGKLEQVIKIAGSGTEDKVSNLVFDNLAFKHGAWDYASKYGLINVQSHSYINTDGTEGNHMPPAQVEVSYADNINFKNSEFSNMGSIALGMIDAVTHSSVAGSIFRDSSGSAIVIGKPKHESPNVVNPFMNSNINISNNAIVRISQEYMNESAISEYYERDIVIDHNYIDTIPYSGLSIGWGWNVDTMAAMGSGNKSITNNYISNVMSALDDGSHMYNLGKAPGNVYTGNYFGINRTHSGMGGIYFDAGSTEITATNNVIEGNTGWFIGSAGYGVVNNIVKDNYATSLNYEYAGDPTADMDWEKAILLEDGNWPQEALDIKNNAGLQDAYKPLMQYAALPVWKADRMENVRKVQIYQKVKRGPWIEAEDFMPGGEGVGYHKLTPKYNTNSYRPKDGVSLYHNQFGTWSGYVMDSTFDGEWTKYAFSVPETGEYYLDIMQGNRYAASNMDPPKVDVYIDDVLVFDGVELPDSPDWTQYANTPIGKTMITAGSHTIKIMIRVNGFYFDSFRIHDGSEYDNDTAINDKYIQNGQFAYSFNVPQGFKRVAVQVGNRYPYKNIGEGQRITLNREPGTTATLYYKYGNTDKSVSFSLDGTDPFAGLIPDETAPTIEIAPIGAIAQTQAYEINISVSDDQSGIAEMTVTVDNRAMAYPVALAPLSLSVGPHQLKVKARDAAGNVSERMETFEISLPLDQLDDVIRIGASKGWIQGTPLLNNMLKKAEAIQEDKGMHKSKYNPLCNEIRAQAGKKIDAAFAALLLEDLVYLEKKFGKG</sequence>
<feature type="signal peptide" evidence="1">
    <location>
        <begin position="1"/>
        <end position="25"/>
    </location>
</feature>
<feature type="domain" description="CBM6" evidence="2">
    <location>
        <begin position="980"/>
        <end position="1107"/>
    </location>
</feature>
<dbReference type="Pfam" id="PF07602">
    <property type="entry name" value="DUF1565"/>
    <property type="match status" value="1"/>
</dbReference>
<dbReference type="CDD" id="cd04080">
    <property type="entry name" value="CBM6_cellulase-like"/>
    <property type="match status" value="1"/>
</dbReference>
<keyword evidence="1" id="KW-0732">Signal</keyword>
<dbReference type="PANTHER" id="PTHR36453:SF1">
    <property type="entry name" value="RIGHT HANDED BETA HELIX DOMAIN-CONTAINING PROTEIN"/>
    <property type="match status" value="1"/>
</dbReference>
<evidence type="ECO:0000313" key="4">
    <source>
        <dbReference type="Proteomes" id="UP001493487"/>
    </source>
</evidence>
<organism evidence="3 4">
    <name type="scientific">Cohnella silvisoli</name>
    <dbReference type="NCBI Taxonomy" id="2873699"/>
    <lineage>
        <taxon>Bacteria</taxon>
        <taxon>Bacillati</taxon>
        <taxon>Bacillota</taxon>
        <taxon>Bacilli</taxon>
        <taxon>Bacillales</taxon>
        <taxon>Paenibacillaceae</taxon>
        <taxon>Cohnella</taxon>
    </lineage>
</organism>
<dbReference type="Gene3D" id="2.160.20.10">
    <property type="entry name" value="Single-stranded right-handed beta-helix, Pectin lyase-like"/>
    <property type="match status" value="2"/>
</dbReference>
<proteinExistence type="predicted"/>